<evidence type="ECO:0000256" key="1">
    <source>
        <dbReference type="SAM" id="Phobius"/>
    </source>
</evidence>
<dbReference type="InParanoid" id="A0A0D2UPE7"/>
<evidence type="ECO:0000313" key="4">
    <source>
        <dbReference type="Proteomes" id="UP000008743"/>
    </source>
</evidence>
<reference evidence="4" key="1">
    <citation type="submission" date="2011-02" db="EMBL/GenBank/DDBJ databases">
        <title>The Genome Sequence of Capsaspora owczarzaki ATCC 30864.</title>
        <authorList>
            <person name="Russ C."/>
            <person name="Cuomo C."/>
            <person name="Burger G."/>
            <person name="Gray M.W."/>
            <person name="Holland P.W.H."/>
            <person name="King N."/>
            <person name="Lang F.B.F."/>
            <person name="Roger A.J."/>
            <person name="Ruiz-Trillo I."/>
            <person name="Young S.K."/>
            <person name="Zeng Q."/>
            <person name="Gargeya S."/>
            <person name="Alvarado L."/>
            <person name="Berlin A."/>
            <person name="Chapman S.B."/>
            <person name="Chen Z."/>
            <person name="Freedman E."/>
            <person name="Gellesch M."/>
            <person name="Goldberg J."/>
            <person name="Griggs A."/>
            <person name="Gujja S."/>
            <person name="Heilman E."/>
            <person name="Heiman D."/>
            <person name="Howarth C."/>
            <person name="Mehta T."/>
            <person name="Neiman D."/>
            <person name="Pearson M."/>
            <person name="Roberts A."/>
            <person name="Saif S."/>
            <person name="Shea T."/>
            <person name="Shenoy N."/>
            <person name="Sisk P."/>
            <person name="Stolte C."/>
            <person name="Sykes S."/>
            <person name="White J."/>
            <person name="Yandava C."/>
            <person name="Haas B."/>
            <person name="Nusbaum C."/>
            <person name="Birren B."/>
        </authorList>
    </citation>
    <scope>NUCLEOTIDE SEQUENCE</scope>
    <source>
        <strain evidence="4">ATCC 30864</strain>
    </source>
</reference>
<proteinExistence type="predicted"/>
<protein>
    <recommendedName>
        <fullName evidence="5">PSI domain-containing protein</fullName>
    </recommendedName>
</protein>
<sequence length="141" mass="14841">MSRSSSIALFVLSIVIAFGIASASSSLDPCLNGYGSTTALISNCSTCIDLSGCLWCASPSLTSGNSKYISPEGLCISGDWRGLGEQVCFSCSDWRYGECAISSVVLYGLCGGAVALVLIAITITVICVRRRRRSTAYMIIQ</sequence>
<dbReference type="AlphaFoldDB" id="A0A0D2UPE7"/>
<gene>
    <name evidence="3" type="ORF">CAOG_010063</name>
</gene>
<feature type="transmembrane region" description="Helical" evidence="1">
    <location>
        <begin position="104"/>
        <end position="128"/>
    </location>
</feature>
<evidence type="ECO:0008006" key="5">
    <source>
        <dbReference type="Google" id="ProtNLM"/>
    </source>
</evidence>
<evidence type="ECO:0000313" key="3">
    <source>
        <dbReference type="EMBL" id="KJE96896.1"/>
    </source>
</evidence>
<feature type="signal peptide" evidence="2">
    <location>
        <begin position="1"/>
        <end position="23"/>
    </location>
</feature>
<organism evidence="3 4">
    <name type="scientific">Capsaspora owczarzaki (strain ATCC 30864)</name>
    <dbReference type="NCBI Taxonomy" id="595528"/>
    <lineage>
        <taxon>Eukaryota</taxon>
        <taxon>Filasterea</taxon>
        <taxon>Capsaspora</taxon>
    </lineage>
</organism>
<name>A0A0D2UPE7_CAPO3</name>
<accession>A0A0D2UPE7</accession>
<dbReference type="Proteomes" id="UP000008743">
    <property type="component" value="Unassembled WGS sequence"/>
</dbReference>
<dbReference type="EMBL" id="KE346372">
    <property type="protein sequence ID" value="KJE96896.1"/>
    <property type="molecule type" value="Genomic_DNA"/>
</dbReference>
<evidence type="ECO:0000256" key="2">
    <source>
        <dbReference type="SAM" id="SignalP"/>
    </source>
</evidence>
<keyword evidence="4" id="KW-1185">Reference proteome</keyword>
<keyword evidence="2" id="KW-0732">Signal</keyword>
<keyword evidence="1" id="KW-0812">Transmembrane</keyword>
<feature type="chain" id="PRO_5002252804" description="PSI domain-containing protein" evidence="2">
    <location>
        <begin position="24"/>
        <end position="141"/>
    </location>
</feature>
<keyword evidence="1" id="KW-1133">Transmembrane helix</keyword>
<keyword evidence="1" id="KW-0472">Membrane</keyword>